<evidence type="ECO:0000313" key="1">
    <source>
        <dbReference type="EMBL" id="MBM6499584.1"/>
    </source>
</evidence>
<name>A0ABS2CXF6_9FLAO</name>
<keyword evidence="2" id="KW-1185">Reference proteome</keyword>
<accession>A0ABS2CXF6</accession>
<organism evidence="1 2">
    <name type="scientific">Flavobacterium macrobrachii</name>
    <dbReference type="NCBI Taxonomy" id="591204"/>
    <lineage>
        <taxon>Bacteria</taxon>
        <taxon>Pseudomonadati</taxon>
        <taxon>Bacteroidota</taxon>
        <taxon>Flavobacteriia</taxon>
        <taxon>Flavobacteriales</taxon>
        <taxon>Flavobacteriaceae</taxon>
        <taxon>Flavobacterium</taxon>
    </lineage>
</organism>
<proteinExistence type="predicted"/>
<dbReference type="RefSeq" id="WP_187657357.1">
    <property type="nucleotide sequence ID" value="NZ_JACSOD020000485.1"/>
</dbReference>
<protein>
    <submittedName>
        <fullName evidence="1">Uncharacterized protein</fullName>
    </submittedName>
</protein>
<gene>
    <name evidence="1" type="ORF">H9X54_009775</name>
</gene>
<sequence length="240" mass="26623">MAKITSYEGKLPKRIEDYVIYPLDGAIIIRAKSGFTSKALKNSPKYALSRQNASEFGRVSSTCKQLRMVLASFLPKKNNLSVVNSLTKKMRQLLVFDEQSARGERVLHKALATVTAQAQLKGYDFNPDASSSIQYDIEDSTLTLFTDGIVVPKGAGSIGVTIVSLAFDFETGAALLRESDKHFFKVNSVEKVLRFEVDELEDRIGVLFTILVVDFYQNNDGGFVPIDVDIDKTILVVDVR</sequence>
<dbReference type="EMBL" id="JACSOD020000485">
    <property type="protein sequence ID" value="MBM6499584.1"/>
    <property type="molecule type" value="Genomic_DNA"/>
</dbReference>
<evidence type="ECO:0000313" key="2">
    <source>
        <dbReference type="Proteomes" id="UP000759529"/>
    </source>
</evidence>
<comment type="caution">
    <text evidence="1">The sequence shown here is derived from an EMBL/GenBank/DDBJ whole genome shotgun (WGS) entry which is preliminary data.</text>
</comment>
<reference evidence="1 2" key="1">
    <citation type="submission" date="2021-02" db="EMBL/GenBank/DDBJ databases">
        <authorList>
            <person name="Jung H.S."/>
            <person name="Chun B.H."/>
            <person name="Jeon C.O."/>
        </authorList>
    </citation>
    <scope>NUCLEOTIDE SEQUENCE [LARGE SCALE GENOMIC DNA]</scope>
    <source>
        <strain evidence="1 2">LMG 25203</strain>
    </source>
</reference>
<dbReference type="Proteomes" id="UP000759529">
    <property type="component" value="Unassembled WGS sequence"/>
</dbReference>